<dbReference type="RefSeq" id="XP_030935371.1">
    <property type="nucleotide sequence ID" value="XM_031079511.1"/>
</dbReference>
<dbReference type="SMART" id="SM00649">
    <property type="entry name" value="RL11"/>
    <property type="match status" value="1"/>
</dbReference>
<dbReference type="GO" id="GO:0006412">
    <property type="term" value="P:translation"/>
    <property type="evidence" value="ECO:0007669"/>
    <property type="project" value="InterPro"/>
</dbReference>
<keyword evidence="6" id="KW-1185">Reference proteome</keyword>
<dbReference type="Pfam" id="PF00298">
    <property type="entry name" value="Ribosomal_L11"/>
    <property type="match status" value="1"/>
</dbReference>
<keyword evidence="2" id="KW-0689">Ribosomal protein</keyword>
<evidence type="ECO:0000256" key="1">
    <source>
        <dbReference type="ARBA" id="ARBA00010537"/>
    </source>
</evidence>
<organism evidence="5 6">
    <name type="scientific">Quercus lobata</name>
    <name type="common">Valley oak</name>
    <dbReference type="NCBI Taxonomy" id="97700"/>
    <lineage>
        <taxon>Eukaryota</taxon>
        <taxon>Viridiplantae</taxon>
        <taxon>Streptophyta</taxon>
        <taxon>Embryophyta</taxon>
        <taxon>Tracheophyta</taxon>
        <taxon>Spermatophyta</taxon>
        <taxon>Magnoliopsida</taxon>
        <taxon>eudicotyledons</taxon>
        <taxon>Gunneridae</taxon>
        <taxon>Pentapetalae</taxon>
        <taxon>rosids</taxon>
        <taxon>fabids</taxon>
        <taxon>Fagales</taxon>
        <taxon>Fagaceae</taxon>
        <taxon>Quercus</taxon>
    </lineage>
</organism>
<name>A0A7N2KTL2_QUELO</name>
<dbReference type="EnsemblPlants" id="QL02p018480:mrna">
    <property type="protein sequence ID" value="QL02p018480:mrna:CDS:1"/>
    <property type="gene ID" value="QL02p018480"/>
</dbReference>
<dbReference type="Gene3D" id="1.10.10.250">
    <property type="entry name" value="Ribosomal protein L11, C-terminal domain"/>
    <property type="match status" value="1"/>
</dbReference>
<evidence type="ECO:0000256" key="2">
    <source>
        <dbReference type="ARBA" id="ARBA00022980"/>
    </source>
</evidence>
<dbReference type="InterPro" id="IPR000911">
    <property type="entry name" value="Ribosomal_uL11"/>
</dbReference>
<keyword evidence="3" id="KW-0687">Ribonucleoprotein</keyword>
<accession>A0A7N2KTL2</accession>
<dbReference type="GO" id="GO:0003735">
    <property type="term" value="F:structural constituent of ribosome"/>
    <property type="evidence" value="ECO:0007669"/>
    <property type="project" value="InterPro"/>
</dbReference>
<dbReference type="OMA" id="CTINEKH"/>
<evidence type="ECO:0000313" key="6">
    <source>
        <dbReference type="Proteomes" id="UP000594261"/>
    </source>
</evidence>
<evidence type="ECO:0000256" key="3">
    <source>
        <dbReference type="ARBA" id="ARBA00023274"/>
    </source>
</evidence>
<dbReference type="GO" id="GO:0070180">
    <property type="term" value="F:large ribosomal subunit rRNA binding"/>
    <property type="evidence" value="ECO:0007669"/>
    <property type="project" value="TreeGrafter"/>
</dbReference>
<dbReference type="OrthoDB" id="1699852at2759"/>
<sequence>MKDWKGLCMMVKLTVQNCQAKVSVVPSAVALVIKALKEPECDRKKTKNIKHNGNISLDDVVEIAKVMRLRSMAKYLSGTSDGDVEVPLD</sequence>
<dbReference type="GeneID" id="115960568"/>
<comment type="similarity">
    <text evidence="1">Belongs to the universal ribosomal protein uL11 family.</text>
</comment>
<dbReference type="PANTHER" id="PTHR11661:SF44">
    <property type="entry name" value="LARGE RIBOSOMAL SUBUNIT PROTEIN UL11X"/>
    <property type="match status" value="1"/>
</dbReference>
<evidence type="ECO:0000313" key="5">
    <source>
        <dbReference type="EnsemblPlants" id="QL02p018480:mrna:CDS:1"/>
    </source>
</evidence>
<evidence type="ECO:0000259" key="4">
    <source>
        <dbReference type="Pfam" id="PF00298"/>
    </source>
</evidence>
<dbReference type="KEGG" id="qlo:115960568"/>
<dbReference type="AlphaFoldDB" id="A0A7N2KTL2"/>
<feature type="domain" description="Large ribosomal subunit protein uL11 C-terminal" evidence="4">
    <location>
        <begin position="25"/>
        <end position="76"/>
    </location>
</feature>
<dbReference type="InterPro" id="IPR020783">
    <property type="entry name" value="Ribosomal_uL11_C"/>
</dbReference>
<dbReference type="InParanoid" id="A0A7N2KTL2"/>
<dbReference type="Proteomes" id="UP000594261">
    <property type="component" value="Chromosome 2"/>
</dbReference>
<reference evidence="6" key="1">
    <citation type="journal article" date="2016" name="G3 (Bethesda)">
        <title>First Draft Assembly and Annotation of the Genome of a California Endemic Oak Quercus lobata Nee (Fagaceae).</title>
        <authorList>
            <person name="Sork V.L."/>
            <person name="Fitz-Gibbon S.T."/>
            <person name="Puiu D."/>
            <person name="Crepeau M."/>
            <person name="Gugger P.F."/>
            <person name="Sherman R."/>
            <person name="Stevens K."/>
            <person name="Langley C.H."/>
            <person name="Pellegrini M."/>
            <person name="Salzberg S.L."/>
        </authorList>
    </citation>
    <scope>NUCLEOTIDE SEQUENCE [LARGE SCALE GENOMIC DNA]</scope>
    <source>
        <strain evidence="6">cv. SW786</strain>
    </source>
</reference>
<gene>
    <name evidence="5" type="primary">LOC115960568</name>
</gene>
<dbReference type="Gramene" id="QL02p018480:mrna">
    <property type="protein sequence ID" value="QL02p018480:mrna:CDS:1"/>
    <property type="gene ID" value="QL02p018480"/>
</dbReference>
<dbReference type="SUPFAM" id="SSF46906">
    <property type="entry name" value="Ribosomal protein L11, C-terminal domain"/>
    <property type="match status" value="1"/>
</dbReference>
<dbReference type="PANTHER" id="PTHR11661">
    <property type="entry name" value="60S RIBOSOMAL PROTEIN L12"/>
    <property type="match status" value="1"/>
</dbReference>
<reference evidence="5" key="2">
    <citation type="submission" date="2021-01" db="UniProtKB">
        <authorList>
            <consortium name="EnsemblPlants"/>
        </authorList>
    </citation>
    <scope>IDENTIFICATION</scope>
</reference>
<dbReference type="InterPro" id="IPR036769">
    <property type="entry name" value="Ribosomal_uL11_C_sf"/>
</dbReference>
<proteinExistence type="inferred from homology"/>
<protein>
    <recommendedName>
        <fullName evidence="4">Large ribosomal subunit protein uL11 C-terminal domain-containing protein</fullName>
    </recommendedName>
</protein>
<dbReference type="GO" id="GO:0022625">
    <property type="term" value="C:cytosolic large ribosomal subunit"/>
    <property type="evidence" value="ECO:0007669"/>
    <property type="project" value="TreeGrafter"/>
</dbReference>